<evidence type="ECO:0000256" key="1">
    <source>
        <dbReference type="SAM" id="SignalP"/>
    </source>
</evidence>
<sequence>MRKTRIVILIAALGLVTSSSLAYADEIRVLADEVTSTFKSATTPYKYTPTIATELVPGLKVYAEDGQLLGTVSAFTQRDGVTKRIWFADRFADGQQIRLGNGKVILIADTPTGVTGSNT</sequence>
<protein>
    <submittedName>
        <fullName evidence="2">Uncharacterized protein</fullName>
    </submittedName>
</protein>
<proteinExistence type="predicted"/>
<evidence type="ECO:0000313" key="2">
    <source>
        <dbReference type="EMBL" id="GGX67390.1"/>
    </source>
</evidence>
<reference evidence="2 3" key="1">
    <citation type="journal article" date="2014" name="Int. J. Syst. Evol. Microbiol.">
        <title>Complete genome sequence of Corynebacterium casei LMG S-19264T (=DSM 44701T), isolated from a smear-ripened cheese.</title>
        <authorList>
            <consortium name="US DOE Joint Genome Institute (JGI-PGF)"/>
            <person name="Walter F."/>
            <person name="Albersmeier A."/>
            <person name="Kalinowski J."/>
            <person name="Ruckert C."/>
        </authorList>
    </citation>
    <scope>NUCLEOTIDE SEQUENCE [LARGE SCALE GENOMIC DNA]</scope>
    <source>
        <strain evidence="2 3">KCTC 23968</strain>
    </source>
</reference>
<dbReference type="EMBL" id="BMYV01000002">
    <property type="protein sequence ID" value="GGX67390.1"/>
    <property type="molecule type" value="Genomic_DNA"/>
</dbReference>
<evidence type="ECO:0000313" key="3">
    <source>
        <dbReference type="Proteomes" id="UP000600865"/>
    </source>
</evidence>
<dbReference type="AlphaFoldDB" id="A0A918NEQ3"/>
<dbReference type="RefSeq" id="WP_189584174.1">
    <property type="nucleotide sequence ID" value="NZ_BMYV01000002.1"/>
</dbReference>
<organism evidence="2 3">
    <name type="scientific">Litorimonas cladophorae</name>
    <dbReference type="NCBI Taxonomy" id="1220491"/>
    <lineage>
        <taxon>Bacteria</taxon>
        <taxon>Pseudomonadati</taxon>
        <taxon>Pseudomonadota</taxon>
        <taxon>Alphaproteobacteria</taxon>
        <taxon>Maricaulales</taxon>
        <taxon>Robiginitomaculaceae</taxon>
    </lineage>
</organism>
<gene>
    <name evidence="2" type="ORF">GCM10011309_16370</name>
</gene>
<accession>A0A918NEQ3</accession>
<name>A0A918NEQ3_9PROT</name>
<dbReference type="Proteomes" id="UP000600865">
    <property type="component" value="Unassembled WGS sequence"/>
</dbReference>
<keyword evidence="1" id="KW-0732">Signal</keyword>
<feature type="signal peptide" evidence="1">
    <location>
        <begin position="1"/>
        <end position="24"/>
    </location>
</feature>
<comment type="caution">
    <text evidence="2">The sequence shown here is derived from an EMBL/GenBank/DDBJ whole genome shotgun (WGS) entry which is preliminary data.</text>
</comment>
<keyword evidence="3" id="KW-1185">Reference proteome</keyword>
<feature type="chain" id="PRO_5036767076" evidence="1">
    <location>
        <begin position="25"/>
        <end position="119"/>
    </location>
</feature>